<sequence length="79" mass="8364">MRTSRKPAVTDPAALPWRKSSHSGGEGGMCVEVADVDGGVAVRDSADPLGPVLAFSSAEWEAFLAGVHDGEFDRPRARR</sequence>
<keyword evidence="4" id="KW-1185">Reference proteome</keyword>
<name>A0A1S1RGZ2_9ACTN</name>
<dbReference type="EMBL" id="MAXA01000014">
    <property type="protein sequence ID" value="OHV45069.1"/>
    <property type="molecule type" value="Genomic_DNA"/>
</dbReference>
<dbReference type="OrthoDB" id="4330022at2"/>
<dbReference type="AlphaFoldDB" id="A0A1S1RGZ2"/>
<organism evidence="3 4">
    <name type="scientific">Parafrankia soli</name>
    <dbReference type="NCBI Taxonomy" id="2599596"/>
    <lineage>
        <taxon>Bacteria</taxon>
        <taxon>Bacillati</taxon>
        <taxon>Actinomycetota</taxon>
        <taxon>Actinomycetes</taxon>
        <taxon>Frankiales</taxon>
        <taxon>Frankiaceae</taxon>
        <taxon>Parafrankia</taxon>
    </lineage>
</organism>
<dbReference type="InterPro" id="IPR007278">
    <property type="entry name" value="DUF397"/>
</dbReference>
<proteinExistence type="predicted"/>
<feature type="region of interest" description="Disordered" evidence="1">
    <location>
        <begin position="1"/>
        <end position="28"/>
    </location>
</feature>
<dbReference type="RefSeq" id="WP_071059760.1">
    <property type="nucleotide sequence ID" value="NZ_MAXA01000014.1"/>
</dbReference>
<evidence type="ECO:0000259" key="2">
    <source>
        <dbReference type="Pfam" id="PF04149"/>
    </source>
</evidence>
<comment type="caution">
    <text evidence="3">The sequence shown here is derived from an EMBL/GenBank/DDBJ whole genome shotgun (WGS) entry which is preliminary data.</text>
</comment>
<protein>
    <submittedName>
        <fullName evidence="3">DUF397 domain-containing protein</fullName>
    </submittedName>
</protein>
<evidence type="ECO:0000256" key="1">
    <source>
        <dbReference type="SAM" id="MobiDB-lite"/>
    </source>
</evidence>
<accession>A0A1S1RGZ2</accession>
<reference evidence="4" key="1">
    <citation type="submission" date="2016-07" db="EMBL/GenBank/DDBJ databases">
        <title>Frankia sp. NRRL B-16219 Genome sequencing.</title>
        <authorList>
            <person name="Ghodhbane-Gtari F."/>
            <person name="Swanson E."/>
            <person name="Gueddou A."/>
            <person name="Louati M."/>
            <person name="Nouioui I."/>
            <person name="Hezbri K."/>
            <person name="Abebe-Akele F."/>
            <person name="Simpson S."/>
            <person name="Morris K."/>
            <person name="Thomas K."/>
            <person name="Gtari M."/>
            <person name="Tisa L.S."/>
        </authorList>
    </citation>
    <scope>NUCLEOTIDE SEQUENCE [LARGE SCALE GENOMIC DNA]</scope>
    <source>
        <strain evidence="4">NRRL B-16219</strain>
    </source>
</reference>
<dbReference type="Pfam" id="PF04149">
    <property type="entry name" value="DUF397"/>
    <property type="match status" value="1"/>
</dbReference>
<dbReference type="Proteomes" id="UP000179769">
    <property type="component" value="Unassembled WGS sequence"/>
</dbReference>
<feature type="domain" description="DUF397" evidence="2">
    <location>
        <begin position="16"/>
        <end position="67"/>
    </location>
</feature>
<evidence type="ECO:0000313" key="4">
    <source>
        <dbReference type="Proteomes" id="UP000179769"/>
    </source>
</evidence>
<evidence type="ECO:0000313" key="3">
    <source>
        <dbReference type="EMBL" id="OHV45069.1"/>
    </source>
</evidence>
<gene>
    <name evidence="3" type="ORF">BBK14_09940</name>
</gene>